<feature type="region of interest" description="Disordered" evidence="1">
    <location>
        <begin position="26"/>
        <end position="110"/>
    </location>
</feature>
<dbReference type="EMBL" id="QKKF02006559">
    <property type="protein sequence ID" value="RZF46295.1"/>
    <property type="molecule type" value="Genomic_DNA"/>
</dbReference>
<name>A0A482XJN8_LAOST</name>
<organism evidence="2 3">
    <name type="scientific">Laodelphax striatellus</name>
    <name type="common">Small brown planthopper</name>
    <name type="synonym">Delphax striatella</name>
    <dbReference type="NCBI Taxonomy" id="195883"/>
    <lineage>
        <taxon>Eukaryota</taxon>
        <taxon>Metazoa</taxon>
        <taxon>Ecdysozoa</taxon>
        <taxon>Arthropoda</taxon>
        <taxon>Hexapoda</taxon>
        <taxon>Insecta</taxon>
        <taxon>Pterygota</taxon>
        <taxon>Neoptera</taxon>
        <taxon>Paraneoptera</taxon>
        <taxon>Hemiptera</taxon>
        <taxon>Auchenorrhyncha</taxon>
        <taxon>Fulgoroidea</taxon>
        <taxon>Delphacidae</taxon>
        <taxon>Criomorphinae</taxon>
        <taxon>Laodelphax</taxon>
    </lineage>
</organism>
<accession>A0A482XJN8</accession>
<sequence length="110" mass="12545">MPSHARSMLSQPTHLCPTWSWRQQHFAEVTTPNPEATNNTDETAPRERDAGSITSANFDPENLRQLSSTRLDQRSSRRNVPPRTPYLPLSILLHNSRQNELSPLTSRVNE</sequence>
<proteinExistence type="predicted"/>
<dbReference type="OrthoDB" id="6646111at2759"/>
<dbReference type="Proteomes" id="UP000291343">
    <property type="component" value="Unassembled WGS sequence"/>
</dbReference>
<reference evidence="2 3" key="1">
    <citation type="journal article" date="2017" name="Gigascience">
        <title>Genome sequence of the small brown planthopper, Laodelphax striatellus.</title>
        <authorList>
            <person name="Zhu J."/>
            <person name="Jiang F."/>
            <person name="Wang X."/>
            <person name="Yang P."/>
            <person name="Bao Y."/>
            <person name="Zhao W."/>
            <person name="Wang W."/>
            <person name="Lu H."/>
            <person name="Wang Q."/>
            <person name="Cui N."/>
            <person name="Li J."/>
            <person name="Chen X."/>
            <person name="Luo L."/>
            <person name="Yu J."/>
            <person name="Kang L."/>
            <person name="Cui F."/>
        </authorList>
    </citation>
    <scope>NUCLEOTIDE SEQUENCE [LARGE SCALE GENOMIC DNA]</scope>
    <source>
        <strain evidence="2">Lst14</strain>
    </source>
</reference>
<feature type="compositionally biased region" description="Polar residues" evidence="1">
    <location>
        <begin position="30"/>
        <end position="42"/>
    </location>
</feature>
<comment type="caution">
    <text evidence="2">The sequence shown here is derived from an EMBL/GenBank/DDBJ whole genome shotgun (WGS) entry which is preliminary data.</text>
</comment>
<gene>
    <name evidence="2" type="ORF">LSTR_LSTR015375</name>
</gene>
<evidence type="ECO:0000256" key="1">
    <source>
        <dbReference type="SAM" id="MobiDB-lite"/>
    </source>
</evidence>
<feature type="compositionally biased region" description="Polar residues" evidence="1">
    <location>
        <begin position="93"/>
        <end position="110"/>
    </location>
</feature>
<evidence type="ECO:0000313" key="3">
    <source>
        <dbReference type="Proteomes" id="UP000291343"/>
    </source>
</evidence>
<dbReference type="AlphaFoldDB" id="A0A482XJN8"/>
<dbReference type="InParanoid" id="A0A482XJN8"/>
<protein>
    <submittedName>
        <fullName evidence="2">Uncharacterized protein</fullName>
    </submittedName>
</protein>
<evidence type="ECO:0000313" key="2">
    <source>
        <dbReference type="EMBL" id="RZF46295.1"/>
    </source>
</evidence>
<keyword evidence="3" id="KW-1185">Reference proteome</keyword>